<evidence type="ECO:0000256" key="3">
    <source>
        <dbReference type="ARBA" id="ARBA00022617"/>
    </source>
</evidence>
<dbReference type="GO" id="GO:0020037">
    <property type="term" value="F:heme binding"/>
    <property type="evidence" value="ECO:0007669"/>
    <property type="project" value="InterPro"/>
</dbReference>
<dbReference type="GO" id="GO:0005506">
    <property type="term" value="F:iron ion binding"/>
    <property type="evidence" value="ECO:0007669"/>
    <property type="project" value="InterPro"/>
</dbReference>
<evidence type="ECO:0000256" key="7">
    <source>
        <dbReference type="ARBA" id="ARBA00023033"/>
    </source>
</evidence>
<keyword evidence="3 8" id="KW-0349">Heme</keyword>
<evidence type="ECO:0000313" key="10">
    <source>
        <dbReference type="Proteomes" id="UP000025947"/>
    </source>
</evidence>
<dbReference type="AlphaFoldDB" id="A0A051TRQ0"/>
<dbReference type="GO" id="GO:0008395">
    <property type="term" value="F:steroid hydroxylase activity"/>
    <property type="evidence" value="ECO:0007669"/>
    <property type="project" value="TreeGrafter"/>
</dbReference>
<dbReference type="GO" id="GO:0036199">
    <property type="term" value="F:cholest-4-en-3-one 26-monooxygenase activity"/>
    <property type="evidence" value="ECO:0007669"/>
    <property type="project" value="TreeGrafter"/>
</dbReference>
<keyword evidence="6 8" id="KW-0408">Iron</keyword>
<organism evidence="9 10">
    <name type="scientific">Mycobacterium [tuberculosis] TKK-01-0051</name>
    <dbReference type="NCBI Taxonomy" id="1324261"/>
    <lineage>
        <taxon>Bacteria</taxon>
        <taxon>Bacillati</taxon>
        <taxon>Actinomycetota</taxon>
        <taxon>Actinomycetes</taxon>
        <taxon>Mycobacteriales</taxon>
        <taxon>Mycobacteriaceae</taxon>
        <taxon>Mycobacterium</taxon>
        <taxon>Mycobacterium avium complex (MAC)</taxon>
    </lineage>
</organism>
<dbReference type="InterPro" id="IPR036396">
    <property type="entry name" value="Cyt_P450_sf"/>
</dbReference>
<dbReference type="EMBL" id="JLXW01000011">
    <property type="protein sequence ID" value="KBZ59418.1"/>
    <property type="molecule type" value="Genomic_DNA"/>
</dbReference>
<sequence length="417" mass="45403">MPVDAAVPNVFEAGLPTVDYDLTATPAEALGIFRAAQSQAPIAIGPVGPEILSYNLARDMLRDTRFGIPPGIILAAQGVTSGPLFDKVTSGLMDLDVDAHQRLRKLVSKAFTPRATFRLHDTIHDVVNGLIDNVAHVGRCDVVVDIARPYPVAIICALLGAPRADWQLFSAWTDTVFKAFTFSENLIDEQPAIMQAWSELDDYVDDMVAQRRNTLTEDLLSDLIRAEDEGDRLNADELRMLASGLLMAGIDSTRNQLAASVQLLCDHPDQWAMVRNEPNLATRAVEESMRYSPVVCGAARTVTEDVEFAGYLFTAGTFVFVNTLAANRDPEVYDDPDRFDIAREGAPAILTFGGGAHYCLGANLARLELAEALAILARRLPTLHRVEPAPWKPMLGIAGPTTLPVEFDVESALTTYA</sequence>
<dbReference type="InterPro" id="IPR002397">
    <property type="entry name" value="Cyt_P450_B"/>
</dbReference>
<evidence type="ECO:0000256" key="6">
    <source>
        <dbReference type="ARBA" id="ARBA00023004"/>
    </source>
</evidence>
<dbReference type="PRINTS" id="PR00359">
    <property type="entry name" value="BP450"/>
</dbReference>
<keyword evidence="4 8" id="KW-0479">Metal-binding</keyword>
<evidence type="ECO:0008006" key="11">
    <source>
        <dbReference type="Google" id="ProtNLM"/>
    </source>
</evidence>
<dbReference type="PROSITE" id="PS00086">
    <property type="entry name" value="CYTOCHROME_P450"/>
    <property type="match status" value="1"/>
</dbReference>
<protein>
    <recommendedName>
        <fullName evidence="11">Cytochrome P450 hydroxylase</fullName>
    </recommendedName>
</protein>
<dbReference type="GO" id="GO:0006707">
    <property type="term" value="P:cholesterol catabolic process"/>
    <property type="evidence" value="ECO:0007669"/>
    <property type="project" value="TreeGrafter"/>
</dbReference>
<dbReference type="PANTHER" id="PTHR46696:SF4">
    <property type="entry name" value="BIOTIN BIOSYNTHESIS CYTOCHROME P450"/>
    <property type="match status" value="1"/>
</dbReference>
<keyword evidence="5 8" id="KW-0560">Oxidoreductase</keyword>
<dbReference type="RefSeq" id="WP_044487276.1">
    <property type="nucleotide sequence ID" value="NZ_KK328284.1"/>
</dbReference>
<keyword evidence="10" id="KW-1185">Reference proteome</keyword>
<gene>
    <name evidence="9" type="ORF">K875_04979</name>
</gene>
<dbReference type="SUPFAM" id="SSF48264">
    <property type="entry name" value="Cytochrome P450"/>
    <property type="match status" value="1"/>
</dbReference>
<dbReference type="FunFam" id="1.10.630.10:FF:000018">
    <property type="entry name" value="Cytochrome P450 monooxygenase"/>
    <property type="match status" value="1"/>
</dbReference>
<name>A0A051TRQ0_9MYCO</name>
<dbReference type="Proteomes" id="UP000025947">
    <property type="component" value="Unassembled WGS sequence"/>
</dbReference>
<proteinExistence type="inferred from homology"/>
<comment type="similarity">
    <text evidence="2 8">Belongs to the cytochrome P450 family.</text>
</comment>
<dbReference type="HOGENOM" id="CLU_033716_2_0_11"/>
<dbReference type="InterPro" id="IPR001128">
    <property type="entry name" value="Cyt_P450"/>
</dbReference>
<accession>A0A051TRQ0</accession>
<comment type="cofactor">
    <cofactor evidence="1">
        <name>heme</name>
        <dbReference type="ChEBI" id="CHEBI:30413"/>
    </cofactor>
</comment>
<keyword evidence="7 8" id="KW-0503">Monooxygenase</keyword>
<reference evidence="9 10" key="1">
    <citation type="submission" date="2014-04" db="EMBL/GenBank/DDBJ databases">
        <title>The Genome Sequence of Mycobacterium tuberculosis TKK-01-0051.</title>
        <authorList>
            <consortium name="The Broad Institute Genomics Platform"/>
            <consortium name="The Broad Institute Genome Sequencing Center for Infectious Disease"/>
            <person name="Earl A.M."/>
            <person name="Cohen K."/>
            <person name="Pym A."/>
            <person name="Bishai W."/>
            <person name="Maharaj K."/>
            <person name="Desjardins C."/>
            <person name="Abeel T."/>
            <person name="Young S."/>
            <person name="Zeng Q."/>
            <person name="Gargeya S."/>
            <person name="Abouelleil A."/>
            <person name="Alvarado L."/>
            <person name="Chapman S.B."/>
            <person name="Gainer-Dewar J."/>
            <person name="Goldberg J."/>
            <person name="Griggs A."/>
            <person name="Gujja S."/>
            <person name="Hansen M."/>
            <person name="Howarth C."/>
            <person name="Imamovic A."/>
            <person name="Larimer J."/>
            <person name="Murphy C."/>
            <person name="Naylor J."/>
            <person name="Pearson M."/>
            <person name="Poon T.W."/>
            <person name="Priest M."/>
            <person name="Roberts A."/>
            <person name="Saif S."/>
            <person name="Shea T."/>
            <person name="Sykes S."/>
            <person name="Wortman J."/>
            <person name="Nusbaum C."/>
            <person name="Birren B."/>
        </authorList>
    </citation>
    <scope>NUCLEOTIDE SEQUENCE [LARGE SCALE GENOMIC DNA]</scope>
    <source>
        <strain evidence="9 10">TKK-01-0051</strain>
    </source>
</reference>
<dbReference type="Gene3D" id="1.10.630.10">
    <property type="entry name" value="Cytochrome P450"/>
    <property type="match status" value="1"/>
</dbReference>
<comment type="caution">
    <text evidence="9">The sequence shown here is derived from an EMBL/GenBank/DDBJ whole genome shotgun (WGS) entry which is preliminary data.</text>
</comment>
<dbReference type="PATRIC" id="fig|1324261.3.peg.5025"/>
<evidence type="ECO:0000256" key="5">
    <source>
        <dbReference type="ARBA" id="ARBA00023002"/>
    </source>
</evidence>
<evidence type="ECO:0000313" key="9">
    <source>
        <dbReference type="EMBL" id="KBZ59418.1"/>
    </source>
</evidence>
<evidence type="ECO:0000256" key="1">
    <source>
        <dbReference type="ARBA" id="ARBA00001971"/>
    </source>
</evidence>
<evidence type="ECO:0000256" key="8">
    <source>
        <dbReference type="RuleBase" id="RU000461"/>
    </source>
</evidence>
<evidence type="ECO:0000256" key="4">
    <source>
        <dbReference type="ARBA" id="ARBA00022723"/>
    </source>
</evidence>
<evidence type="ECO:0000256" key="2">
    <source>
        <dbReference type="ARBA" id="ARBA00010617"/>
    </source>
</evidence>
<dbReference type="PANTHER" id="PTHR46696">
    <property type="entry name" value="P450, PUTATIVE (EUROFUNG)-RELATED"/>
    <property type="match status" value="1"/>
</dbReference>
<dbReference type="PRINTS" id="PR00385">
    <property type="entry name" value="P450"/>
</dbReference>
<dbReference type="Pfam" id="PF00067">
    <property type="entry name" value="p450"/>
    <property type="match status" value="1"/>
</dbReference>
<dbReference type="InterPro" id="IPR017972">
    <property type="entry name" value="Cyt_P450_CS"/>
</dbReference>